<protein>
    <recommendedName>
        <fullName evidence="2">Glycosyltransferase 2-like domain-containing protein</fullName>
    </recommendedName>
</protein>
<name>A0A6C0EVG5_9ZZZZ</name>
<reference evidence="1" key="1">
    <citation type="journal article" date="2020" name="Nature">
        <title>Giant virus diversity and host interactions through global metagenomics.</title>
        <authorList>
            <person name="Schulz F."/>
            <person name="Roux S."/>
            <person name="Paez-Espino D."/>
            <person name="Jungbluth S."/>
            <person name="Walsh D.A."/>
            <person name="Denef V.J."/>
            <person name="McMahon K.D."/>
            <person name="Konstantinidis K.T."/>
            <person name="Eloe-Fadrosh E.A."/>
            <person name="Kyrpides N.C."/>
            <person name="Woyke T."/>
        </authorList>
    </citation>
    <scope>NUCLEOTIDE SEQUENCE</scope>
    <source>
        <strain evidence="1">GVMAG-M-3300009161-30</strain>
    </source>
</reference>
<accession>A0A6C0EVG5</accession>
<dbReference type="EMBL" id="MN738944">
    <property type="protein sequence ID" value="QHT32523.1"/>
    <property type="molecule type" value="Genomic_DNA"/>
</dbReference>
<sequence>MSFYNVLHNMTFGFILTRYVHSVVTNKYWNECIKCIRQFYTEKIIVIDDNSNQEYVQADFEYDNVEIVQSEFPQRGELLPYFYFHKYHYFDNAVILHDSVFIQKKINFNKLENMGMNVIPLWHFDKCKSENINNTRRIANYLSNNQNVLIKIHNSTPFTSLQLNVNNNNSDWYGCFGCQSFINYKFLTFIQNKYKLFNLLHVVKKRDDRCSLERIMGILFYIEYPKICTQGSIFGSIFNYSIWGYTYHNYCNDKQMNKITLPAIKVFSGR</sequence>
<dbReference type="AlphaFoldDB" id="A0A6C0EVG5"/>
<evidence type="ECO:0008006" key="2">
    <source>
        <dbReference type="Google" id="ProtNLM"/>
    </source>
</evidence>
<proteinExistence type="predicted"/>
<evidence type="ECO:0000313" key="1">
    <source>
        <dbReference type="EMBL" id="QHT32523.1"/>
    </source>
</evidence>
<organism evidence="1">
    <name type="scientific">viral metagenome</name>
    <dbReference type="NCBI Taxonomy" id="1070528"/>
    <lineage>
        <taxon>unclassified sequences</taxon>
        <taxon>metagenomes</taxon>
        <taxon>organismal metagenomes</taxon>
    </lineage>
</organism>